<dbReference type="InterPro" id="IPR027396">
    <property type="entry name" value="DsrEFH-like"/>
</dbReference>
<evidence type="ECO:0000313" key="1">
    <source>
        <dbReference type="EMBL" id="TDE36022.1"/>
    </source>
</evidence>
<dbReference type="InterPro" id="IPR003787">
    <property type="entry name" value="Sulphur_relay_DsrE/F-like"/>
</dbReference>
<comment type="caution">
    <text evidence="1">The sequence shown here is derived from an EMBL/GenBank/DDBJ whole genome shotgun (WGS) entry which is preliminary data.</text>
</comment>
<accession>A0A4R5EN44</accession>
<dbReference type="SUPFAM" id="SSF75169">
    <property type="entry name" value="DsrEFH-like"/>
    <property type="match status" value="1"/>
</dbReference>
<dbReference type="Proteomes" id="UP000294662">
    <property type="component" value="Unassembled WGS sequence"/>
</dbReference>
<dbReference type="Gene3D" id="3.40.1260.10">
    <property type="entry name" value="DsrEFH-like"/>
    <property type="match status" value="1"/>
</dbReference>
<organism evidence="1 2">
    <name type="scientific">Antarcticimicrobium sediminis</name>
    <dbReference type="NCBI Taxonomy" id="2546227"/>
    <lineage>
        <taxon>Bacteria</taxon>
        <taxon>Pseudomonadati</taxon>
        <taxon>Pseudomonadota</taxon>
        <taxon>Alphaproteobacteria</taxon>
        <taxon>Rhodobacterales</taxon>
        <taxon>Paracoccaceae</taxon>
        <taxon>Antarcticimicrobium</taxon>
    </lineage>
</organism>
<dbReference type="RefSeq" id="WP_132830563.1">
    <property type="nucleotide sequence ID" value="NZ_SMFP01000011.1"/>
</dbReference>
<protein>
    <submittedName>
        <fullName evidence="1">Sulfur reduction protein DsrE</fullName>
    </submittedName>
</protein>
<name>A0A4R5EN44_9RHOB</name>
<keyword evidence="2" id="KW-1185">Reference proteome</keyword>
<dbReference type="Pfam" id="PF02635">
    <property type="entry name" value="DsrE"/>
    <property type="match status" value="1"/>
</dbReference>
<sequence>MKTVDFVATLFDGTANPNKITVAYTMALNALNKGHSAMVLLMVEAVELGKPGMLNAIDIGKPFQPAGELLEQFLAAGGRIGICGACMIHNGFTAEDMAPEYEIITAPDVVDLLMDAKGSLQIT</sequence>
<proteinExistence type="predicted"/>
<dbReference type="OrthoDB" id="274802at2"/>
<dbReference type="EMBL" id="SMFP01000011">
    <property type="protein sequence ID" value="TDE36022.1"/>
    <property type="molecule type" value="Genomic_DNA"/>
</dbReference>
<dbReference type="AlphaFoldDB" id="A0A4R5EN44"/>
<reference evidence="1 2" key="1">
    <citation type="submission" date="2019-03" db="EMBL/GenBank/DDBJ databases">
        <authorList>
            <person name="Zhang S."/>
        </authorList>
    </citation>
    <scope>NUCLEOTIDE SEQUENCE [LARGE SCALE GENOMIC DNA]</scope>
    <source>
        <strain evidence="1 2">S4J41</strain>
    </source>
</reference>
<gene>
    <name evidence="1" type="ORF">E1B25_16200</name>
</gene>
<evidence type="ECO:0000313" key="2">
    <source>
        <dbReference type="Proteomes" id="UP000294662"/>
    </source>
</evidence>